<sequence>MADDGLLFSSLASVNSKTQVPIQALLVFGFLTAIIALLFDITTLVEFLSIGTLLAYSIVSACVIILRYQPAYNVDEGQFDNGGKLRFSIPFCKFLDQLQPGHSIYYGMSVMITSMFLSGLGFSSGYFNGPYLCQAFLLINVILVILSFLFICAHYPNNTPLDFKVPLVPLIPALSLLINTLMMVHLAWITWVRLAVWMGVGFAIYFGYGIHHSKEEIQDSERFTKSSTYESVVSGVVAGATSP</sequence>
<dbReference type="Proteomes" id="UP000827892">
    <property type="component" value="Chromosome II"/>
</dbReference>
<keyword evidence="1" id="KW-0813">Transport</keyword>
<dbReference type="Gene3D" id="1.20.1740.10">
    <property type="entry name" value="Amino acid/polyamine transporter I"/>
    <property type="match status" value="2"/>
</dbReference>
<organism evidence="4 5">
    <name type="scientific">Caenorhabditis briggsae</name>
    <dbReference type="NCBI Taxonomy" id="6238"/>
    <lineage>
        <taxon>Eukaryota</taxon>
        <taxon>Metazoa</taxon>
        <taxon>Ecdysozoa</taxon>
        <taxon>Nematoda</taxon>
        <taxon>Chromadorea</taxon>
        <taxon>Rhabditida</taxon>
        <taxon>Rhabditina</taxon>
        <taxon>Rhabditomorpha</taxon>
        <taxon>Rhabditoidea</taxon>
        <taxon>Rhabditidae</taxon>
        <taxon>Peloderinae</taxon>
        <taxon>Caenorhabditis</taxon>
    </lineage>
</organism>
<gene>
    <name evidence="4" type="ORF">L3Y34_019917</name>
</gene>
<keyword evidence="2" id="KW-1133">Transmembrane helix</keyword>
<evidence type="ECO:0000256" key="1">
    <source>
        <dbReference type="ARBA" id="ARBA00022448"/>
    </source>
</evidence>
<feature type="transmembrane region" description="Helical" evidence="2">
    <location>
        <begin position="135"/>
        <end position="155"/>
    </location>
</feature>
<protein>
    <recommendedName>
        <fullName evidence="3">Cationic amino acid transporter C-terminal domain-containing protein</fullName>
    </recommendedName>
</protein>
<feature type="transmembrane region" description="Helical" evidence="2">
    <location>
        <begin position="47"/>
        <end position="66"/>
    </location>
</feature>
<name>A0AAE9IWK1_CAEBR</name>
<evidence type="ECO:0000259" key="3">
    <source>
        <dbReference type="Pfam" id="PF13906"/>
    </source>
</evidence>
<dbReference type="PANTHER" id="PTHR43243:SF4">
    <property type="entry name" value="CATIONIC AMINO ACID TRANSPORTER 4"/>
    <property type="match status" value="1"/>
</dbReference>
<feature type="transmembrane region" description="Helical" evidence="2">
    <location>
        <begin position="194"/>
        <end position="210"/>
    </location>
</feature>
<evidence type="ECO:0000313" key="5">
    <source>
        <dbReference type="Proteomes" id="UP000827892"/>
    </source>
</evidence>
<feature type="domain" description="Cationic amino acid transporter C-terminal" evidence="3">
    <location>
        <begin position="163"/>
        <end position="213"/>
    </location>
</feature>
<keyword evidence="2" id="KW-0472">Membrane</keyword>
<evidence type="ECO:0000313" key="4">
    <source>
        <dbReference type="EMBL" id="ULU09050.1"/>
    </source>
</evidence>
<accession>A0AAE9IWK1</accession>
<dbReference type="Pfam" id="PF13906">
    <property type="entry name" value="AA_permease_C"/>
    <property type="match status" value="1"/>
</dbReference>
<dbReference type="PANTHER" id="PTHR43243">
    <property type="entry name" value="INNER MEMBRANE TRANSPORTER YGJI-RELATED"/>
    <property type="match status" value="1"/>
</dbReference>
<dbReference type="EMBL" id="CP090892">
    <property type="protein sequence ID" value="ULU09050.1"/>
    <property type="molecule type" value="Genomic_DNA"/>
</dbReference>
<feature type="transmembrane region" description="Helical" evidence="2">
    <location>
        <begin position="103"/>
        <end position="123"/>
    </location>
</feature>
<proteinExistence type="predicted"/>
<dbReference type="AlphaFoldDB" id="A0AAE9IWK1"/>
<dbReference type="InterPro" id="IPR029485">
    <property type="entry name" value="CAT_C"/>
</dbReference>
<reference evidence="4 5" key="1">
    <citation type="submission" date="2022-05" db="EMBL/GenBank/DDBJ databases">
        <title>Chromosome-level reference genomes for two strains of Caenorhabditis briggsae: an improved platform for comparative genomics.</title>
        <authorList>
            <person name="Stevens L."/>
            <person name="Andersen E.C."/>
        </authorList>
    </citation>
    <scope>NUCLEOTIDE SEQUENCE [LARGE SCALE GENOMIC DNA]</scope>
    <source>
        <strain evidence="4">QX1410_ONT</strain>
        <tissue evidence="4">Whole-organism</tissue>
    </source>
</reference>
<evidence type="ECO:0000256" key="2">
    <source>
        <dbReference type="SAM" id="Phobius"/>
    </source>
</evidence>
<keyword evidence="2" id="KW-0812">Transmembrane</keyword>
<feature type="transmembrane region" description="Helical" evidence="2">
    <location>
        <begin position="167"/>
        <end position="188"/>
    </location>
</feature>
<feature type="transmembrane region" description="Helical" evidence="2">
    <location>
        <begin position="20"/>
        <end position="41"/>
    </location>
</feature>